<proteinExistence type="inferred from homology"/>
<evidence type="ECO:0000256" key="3">
    <source>
        <dbReference type="ARBA" id="ARBA00023002"/>
    </source>
</evidence>
<dbReference type="InterPro" id="IPR033138">
    <property type="entry name" value="Cu_oxidase_CS"/>
</dbReference>
<evidence type="ECO:0000256" key="4">
    <source>
        <dbReference type="ARBA" id="ARBA00023008"/>
    </source>
</evidence>
<comment type="caution">
    <text evidence="9">The sequence shown here is derived from an EMBL/GenBank/DDBJ whole genome shotgun (WGS) entry which is preliminary data.</text>
</comment>
<dbReference type="GO" id="GO:0016491">
    <property type="term" value="F:oxidoreductase activity"/>
    <property type="evidence" value="ECO:0007669"/>
    <property type="project" value="UniProtKB-KW"/>
</dbReference>
<dbReference type="AlphaFoldDB" id="A0A3E2H6A3"/>
<dbReference type="InterPro" id="IPR008972">
    <property type="entry name" value="Cupredoxin"/>
</dbReference>
<evidence type="ECO:0000259" key="6">
    <source>
        <dbReference type="Pfam" id="PF00394"/>
    </source>
</evidence>
<dbReference type="PROSITE" id="PS00079">
    <property type="entry name" value="MULTICOPPER_OXIDASE1"/>
    <property type="match status" value="1"/>
</dbReference>
<evidence type="ECO:0000313" key="10">
    <source>
        <dbReference type="Proteomes" id="UP000258309"/>
    </source>
</evidence>
<evidence type="ECO:0000256" key="2">
    <source>
        <dbReference type="ARBA" id="ARBA00022723"/>
    </source>
</evidence>
<dbReference type="CDD" id="cd13910">
    <property type="entry name" value="CuRO_3_MCO_like_4"/>
    <property type="match status" value="1"/>
</dbReference>
<keyword evidence="4" id="KW-0186">Copper</keyword>
<keyword evidence="5" id="KW-0812">Transmembrane</keyword>
<keyword evidence="2" id="KW-0479">Metal-binding</keyword>
<dbReference type="Pfam" id="PF07731">
    <property type="entry name" value="Cu-oxidase_2"/>
    <property type="match status" value="1"/>
</dbReference>
<dbReference type="Pfam" id="PF00394">
    <property type="entry name" value="Cu-oxidase"/>
    <property type="match status" value="1"/>
</dbReference>
<dbReference type="PANTHER" id="PTHR11709">
    <property type="entry name" value="MULTI-COPPER OXIDASE"/>
    <property type="match status" value="1"/>
</dbReference>
<keyword evidence="10" id="KW-1185">Reference proteome</keyword>
<feature type="domain" description="Plastocyanin-like" evidence="7">
    <location>
        <begin position="560"/>
        <end position="668"/>
    </location>
</feature>
<dbReference type="CDD" id="cd04205">
    <property type="entry name" value="CuRO_2_LCC_like"/>
    <property type="match status" value="1"/>
</dbReference>
<evidence type="ECO:0000259" key="7">
    <source>
        <dbReference type="Pfam" id="PF07731"/>
    </source>
</evidence>
<feature type="non-terminal residue" evidence="9">
    <location>
        <position position="687"/>
    </location>
</feature>
<feature type="domain" description="Plastocyanin-like" evidence="8">
    <location>
        <begin position="136"/>
        <end position="256"/>
    </location>
</feature>
<evidence type="ECO:0000256" key="1">
    <source>
        <dbReference type="ARBA" id="ARBA00010609"/>
    </source>
</evidence>
<evidence type="ECO:0000313" key="9">
    <source>
        <dbReference type="EMBL" id="RFU28920.1"/>
    </source>
</evidence>
<evidence type="ECO:0008006" key="11">
    <source>
        <dbReference type="Google" id="ProtNLM"/>
    </source>
</evidence>
<dbReference type="InterPro" id="IPR011707">
    <property type="entry name" value="Cu-oxidase-like_N"/>
</dbReference>
<accession>A0A3E2H6A3</accession>
<sequence length="687" mass="77006">MASGTARRSAIFAFKMSDEIYEIDYEDSDVFIQDFDDRLQLEFEKNYKRHGYLLKTPSLSVTILVVFGSLILIIFAVLGLQSPARHTTLFDFFHKTGEYSPEIDSEHFLGIELHPEDHVYRQPTTIVQNWTISSDYRFPDGVKKKVYLVNGQFPGPTIECRQGDKLIIHVTNSLSVSDTDSPAQMSEGISIHWHGLNMRGSNHMDGVVGFTQCAIPAGGSFTYEFEVGEQTGTFWWHAHSSVHRGDGMFGGLVIHKTVHQSDKGEMMTDVKEYGYEKEVLLMIGDWYHQSAEEVLAWYTSARGFGNEPVPDSLLVNGVGKFICSMAVPAKPVECIDIPNDQIRSVLGGHLTGVPTRLRIVNVGTLAGFTLAINEGTLIPHTVDSGPKILGTPTRSVGILYPGERMDLFLEWNENPSSLVELEVILDPENFRYTNFALRPNQTFPLINPITPSKPSESLISPSPLSQSKQNHHFDLSQAKSFLFISPPLPQQADEQLLLYTKTQKLSINSNHPQGFMNRTSWAPQSSPLLSIPRERWDVNQLVPWISLSPETAYQKQGLGRFGKWIDIIINNLDDGSHPFHLHGYNFYVLYSYRSEHGWGSYTPYTASSGGVPTQLDLNLETPLLKDTVSVPRRGFVVLRFWADNPGIWMFHCHVIFHQASGMAMGIAVGGSEVHKDVDMRSAELCKA</sequence>
<dbReference type="PROSITE" id="PS00080">
    <property type="entry name" value="MULTICOPPER_OXIDASE2"/>
    <property type="match status" value="1"/>
</dbReference>
<dbReference type="InterPro" id="IPR011706">
    <property type="entry name" value="Cu-oxidase_C"/>
</dbReference>
<dbReference type="OMA" id="HGHHFYI"/>
<evidence type="ECO:0000256" key="5">
    <source>
        <dbReference type="SAM" id="Phobius"/>
    </source>
</evidence>
<name>A0A3E2H6A3_SCYLI</name>
<dbReference type="SUPFAM" id="SSF49503">
    <property type="entry name" value="Cupredoxins"/>
    <property type="match status" value="3"/>
</dbReference>
<dbReference type="PANTHER" id="PTHR11709:SF511">
    <property type="entry name" value="LACCASE"/>
    <property type="match status" value="1"/>
</dbReference>
<dbReference type="OrthoDB" id="2121828at2759"/>
<comment type="similarity">
    <text evidence="1">Belongs to the multicopper oxidase family.</text>
</comment>
<keyword evidence="5" id="KW-0472">Membrane</keyword>
<keyword evidence="3" id="KW-0560">Oxidoreductase</keyword>
<evidence type="ECO:0000259" key="8">
    <source>
        <dbReference type="Pfam" id="PF07732"/>
    </source>
</evidence>
<dbReference type="InterPro" id="IPR001117">
    <property type="entry name" value="Cu-oxidase_2nd"/>
</dbReference>
<organism evidence="9 10">
    <name type="scientific">Scytalidium lignicola</name>
    <name type="common">Hyphomycete</name>
    <dbReference type="NCBI Taxonomy" id="5539"/>
    <lineage>
        <taxon>Eukaryota</taxon>
        <taxon>Fungi</taxon>
        <taxon>Dikarya</taxon>
        <taxon>Ascomycota</taxon>
        <taxon>Pezizomycotina</taxon>
        <taxon>Leotiomycetes</taxon>
        <taxon>Leotiomycetes incertae sedis</taxon>
        <taxon>Scytalidium</taxon>
    </lineage>
</organism>
<feature type="transmembrane region" description="Helical" evidence="5">
    <location>
        <begin position="58"/>
        <end position="80"/>
    </location>
</feature>
<dbReference type="EMBL" id="NCSJ02000146">
    <property type="protein sequence ID" value="RFU28920.1"/>
    <property type="molecule type" value="Genomic_DNA"/>
</dbReference>
<feature type="domain" description="Plastocyanin-like" evidence="6">
    <location>
        <begin position="278"/>
        <end position="374"/>
    </location>
</feature>
<dbReference type="Proteomes" id="UP000258309">
    <property type="component" value="Unassembled WGS sequence"/>
</dbReference>
<gene>
    <name evidence="9" type="ORF">B7463_g7435</name>
</gene>
<dbReference type="InterPro" id="IPR045087">
    <property type="entry name" value="Cu-oxidase_fam"/>
</dbReference>
<dbReference type="STRING" id="5539.A0A3E2H6A3"/>
<dbReference type="GO" id="GO:0005507">
    <property type="term" value="F:copper ion binding"/>
    <property type="evidence" value="ECO:0007669"/>
    <property type="project" value="InterPro"/>
</dbReference>
<dbReference type="Pfam" id="PF07732">
    <property type="entry name" value="Cu-oxidase_3"/>
    <property type="match status" value="1"/>
</dbReference>
<dbReference type="Gene3D" id="2.60.40.420">
    <property type="entry name" value="Cupredoxins - blue copper proteins"/>
    <property type="match status" value="3"/>
</dbReference>
<dbReference type="InterPro" id="IPR002355">
    <property type="entry name" value="Cu_oxidase_Cu_BS"/>
</dbReference>
<protein>
    <recommendedName>
        <fullName evidence="11">Multicopper oxidase</fullName>
    </recommendedName>
</protein>
<keyword evidence="5" id="KW-1133">Transmembrane helix</keyword>
<reference evidence="9 10" key="1">
    <citation type="submission" date="2018-05" db="EMBL/GenBank/DDBJ databases">
        <title>Draft genome sequence of Scytalidium lignicola DSM 105466, a ubiquitous saprotrophic fungus.</title>
        <authorList>
            <person name="Buettner E."/>
            <person name="Gebauer A.M."/>
            <person name="Hofrichter M."/>
            <person name="Liers C."/>
            <person name="Kellner H."/>
        </authorList>
    </citation>
    <scope>NUCLEOTIDE SEQUENCE [LARGE SCALE GENOMIC DNA]</scope>
    <source>
        <strain evidence="9 10">DSM 105466</strain>
    </source>
</reference>
<feature type="non-terminal residue" evidence="9">
    <location>
        <position position="1"/>
    </location>
</feature>